<proteinExistence type="predicted"/>
<accession>A0A7S0D028</accession>
<evidence type="ECO:0000313" key="1">
    <source>
        <dbReference type="EMBL" id="CAD8436939.1"/>
    </source>
</evidence>
<organism evidence="1">
    <name type="scientific">Micromonas pusilla</name>
    <name type="common">Picoplanktonic green alga</name>
    <name type="synonym">Chromulina pusilla</name>
    <dbReference type="NCBI Taxonomy" id="38833"/>
    <lineage>
        <taxon>Eukaryota</taxon>
        <taxon>Viridiplantae</taxon>
        <taxon>Chlorophyta</taxon>
        <taxon>Mamiellophyceae</taxon>
        <taxon>Mamiellales</taxon>
        <taxon>Mamiellaceae</taxon>
        <taxon>Micromonas</taxon>
    </lineage>
</organism>
<gene>
    <name evidence="1" type="ORF">MSP1401_LOCUS4409</name>
</gene>
<dbReference type="AlphaFoldDB" id="A0A7S0D028"/>
<reference evidence="1" key="1">
    <citation type="submission" date="2021-01" db="EMBL/GenBank/DDBJ databases">
        <authorList>
            <person name="Corre E."/>
            <person name="Pelletier E."/>
            <person name="Niang G."/>
            <person name="Scheremetjew M."/>
            <person name="Finn R."/>
            <person name="Kale V."/>
            <person name="Holt S."/>
            <person name="Cochrane G."/>
            <person name="Meng A."/>
            <person name="Brown T."/>
            <person name="Cohen L."/>
        </authorList>
    </citation>
    <scope>NUCLEOTIDE SEQUENCE</scope>
    <source>
        <strain evidence="1">CCAC1681</strain>
    </source>
</reference>
<sequence length="111" mass="12127">MPSGTVWSMSTGSAYGSSNICMTKSFLPVIFGYRRFTSPINTSLRCSKTVFATLLDSLSSLPLGTCSIPTPFQVTFRGPVFLTRMLYVAGSFSLFSARSEGVWGGSRWESR</sequence>
<name>A0A7S0D028_MICPS</name>
<dbReference type="EMBL" id="HBEN01005389">
    <property type="protein sequence ID" value="CAD8436939.1"/>
    <property type="molecule type" value="Transcribed_RNA"/>
</dbReference>
<protein>
    <submittedName>
        <fullName evidence="1">Uncharacterized protein</fullName>
    </submittedName>
</protein>